<dbReference type="InterPro" id="IPR007053">
    <property type="entry name" value="LRAT_dom"/>
</dbReference>
<dbReference type="Proteomes" id="UP000265703">
    <property type="component" value="Unassembled WGS sequence"/>
</dbReference>
<dbReference type="PANTHER" id="PTHR13943:SF77">
    <property type="entry name" value="LRAT DOMAIN-CONTAINING PROTEIN"/>
    <property type="match status" value="1"/>
</dbReference>
<dbReference type="PANTHER" id="PTHR13943">
    <property type="entry name" value="HRAS-LIKE SUPPRESSOR - RELATED"/>
    <property type="match status" value="1"/>
</dbReference>
<proteinExistence type="inferred from homology"/>
<evidence type="ECO:0000256" key="3">
    <source>
        <dbReference type="ARBA" id="ARBA00022679"/>
    </source>
</evidence>
<dbReference type="GO" id="GO:0070292">
    <property type="term" value="P:N-acylphosphatidylethanolamine metabolic process"/>
    <property type="evidence" value="ECO:0007669"/>
    <property type="project" value="TreeGrafter"/>
</dbReference>
<feature type="domain" description="LRAT" evidence="7">
    <location>
        <begin position="126"/>
        <end position="239"/>
    </location>
</feature>
<dbReference type="GO" id="GO:0004623">
    <property type="term" value="F:phospholipase A2 activity"/>
    <property type="evidence" value="ECO:0007669"/>
    <property type="project" value="UniProtKB-EC"/>
</dbReference>
<keyword evidence="6" id="KW-0472">Membrane</keyword>
<keyword evidence="6" id="KW-0812">Transmembrane</keyword>
<organism evidence="8 9">
    <name type="scientific">Glomus cerebriforme</name>
    <dbReference type="NCBI Taxonomy" id="658196"/>
    <lineage>
        <taxon>Eukaryota</taxon>
        <taxon>Fungi</taxon>
        <taxon>Fungi incertae sedis</taxon>
        <taxon>Mucoromycota</taxon>
        <taxon>Glomeromycotina</taxon>
        <taxon>Glomeromycetes</taxon>
        <taxon>Glomerales</taxon>
        <taxon>Glomeraceae</taxon>
        <taxon>Glomus</taxon>
    </lineage>
</organism>
<dbReference type="GO" id="GO:0008970">
    <property type="term" value="F:phospholipase A1 activity"/>
    <property type="evidence" value="ECO:0007669"/>
    <property type="project" value="TreeGrafter"/>
</dbReference>
<reference evidence="8 9" key="1">
    <citation type="submission" date="2018-06" db="EMBL/GenBank/DDBJ databases">
        <title>Comparative genomics reveals the genomic features of Rhizophagus irregularis, R. cerebriforme, R. diaphanum and Gigaspora rosea, and their symbiotic lifestyle signature.</title>
        <authorList>
            <person name="Morin E."/>
            <person name="San Clemente H."/>
            <person name="Chen E.C.H."/>
            <person name="De La Providencia I."/>
            <person name="Hainaut M."/>
            <person name="Kuo A."/>
            <person name="Kohler A."/>
            <person name="Murat C."/>
            <person name="Tang N."/>
            <person name="Roy S."/>
            <person name="Loubradou J."/>
            <person name="Henrissat B."/>
            <person name="Grigoriev I.V."/>
            <person name="Corradi N."/>
            <person name="Roux C."/>
            <person name="Martin F.M."/>
        </authorList>
    </citation>
    <scope>NUCLEOTIDE SEQUENCE [LARGE SCALE GENOMIC DNA]</scope>
    <source>
        <strain evidence="8 9">DAOM 227022</strain>
    </source>
</reference>
<dbReference type="Pfam" id="PF04970">
    <property type="entry name" value="LRAT"/>
    <property type="match status" value="1"/>
</dbReference>
<protein>
    <recommendedName>
        <fullName evidence="2">phospholipase A2</fullName>
        <ecNumber evidence="2">3.1.1.4</ecNumber>
    </recommendedName>
</protein>
<dbReference type="GO" id="GO:0005737">
    <property type="term" value="C:cytoplasm"/>
    <property type="evidence" value="ECO:0007669"/>
    <property type="project" value="TreeGrafter"/>
</dbReference>
<evidence type="ECO:0000256" key="2">
    <source>
        <dbReference type="ARBA" id="ARBA00013278"/>
    </source>
</evidence>
<evidence type="ECO:0000256" key="4">
    <source>
        <dbReference type="ARBA" id="ARBA00022801"/>
    </source>
</evidence>
<keyword evidence="3" id="KW-0808">Transferase</keyword>
<evidence type="ECO:0000313" key="9">
    <source>
        <dbReference type="Proteomes" id="UP000265703"/>
    </source>
</evidence>
<dbReference type="GO" id="GO:0016410">
    <property type="term" value="F:N-acyltransferase activity"/>
    <property type="evidence" value="ECO:0007669"/>
    <property type="project" value="TreeGrafter"/>
</dbReference>
<keyword evidence="4" id="KW-0378">Hydrolase</keyword>
<dbReference type="InterPro" id="IPR051496">
    <property type="entry name" value="H-rev107_PLA/AT"/>
</dbReference>
<dbReference type="PROSITE" id="PS51934">
    <property type="entry name" value="LRAT"/>
    <property type="match status" value="1"/>
</dbReference>
<accession>A0A397SYC5</accession>
<sequence length="326" mass="37869">MVNFEQIIHENKENNISGNIKSIELFKTWFNENLAIVISFFPTSYEAKLVIYEPAERRLKNILAFIFITRDSKLDEVKRRIGIFKKNLNDDNPAMHFTFPQNIAEIRLPSNIIHIDPDNHIKPLDIIKIQRNGYRHVAIYLINGKVCHVEGAEGKAGGLTNKTNSVGVRIADWKTFLSDNPGDVTRYHAVIPFKRAEKIIKHIEKSLMNEYGKGKYHLLLRNCEHFANMCVYGINSSEQVEEYKVALGSVLMLQKEIEESDEIFTNLTTSRQLTAKEERIIKKLQMITKVTKVTDSKETKETLKGWFSFWKIFGAILIIYYFYFLE</sequence>
<keyword evidence="9" id="KW-1185">Reference proteome</keyword>
<evidence type="ECO:0000259" key="7">
    <source>
        <dbReference type="PROSITE" id="PS51934"/>
    </source>
</evidence>
<evidence type="ECO:0000256" key="5">
    <source>
        <dbReference type="ARBA" id="ARBA00023098"/>
    </source>
</evidence>
<evidence type="ECO:0000313" key="8">
    <source>
        <dbReference type="EMBL" id="RIA88837.1"/>
    </source>
</evidence>
<dbReference type="EMBL" id="QKYT01000244">
    <property type="protein sequence ID" value="RIA88837.1"/>
    <property type="molecule type" value="Genomic_DNA"/>
</dbReference>
<keyword evidence="6" id="KW-1133">Transmembrane helix</keyword>
<feature type="transmembrane region" description="Helical" evidence="6">
    <location>
        <begin position="306"/>
        <end position="325"/>
    </location>
</feature>
<name>A0A397SYC5_9GLOM</name>
<comment type="caution">
    <text evidence="8">The sequence shown here is derived from an EMBL/GenBank/DDBJ whole genome shotgun (WGS) entry which is preliminary data.</text>
</comment>
<dbReference type="Gene3D" id="3.90.1720.10">
    <property type="entry name" value="endopeptidase domain like (from Nostoc punctiforme)"/>
    <property type="match status" value="1"/>
</dbReference>
<comment type="similarity">
    <text evidence="1">Belongs to the H-rev107 family.</text>
</comment>
<evidence type="ECO:0000256" key="6">
    <source>
        <dbReference type="SAM" id="Phobius"/>
    </source>
</evidence>
<dbReference type="OrthoDB" id="2444094at2759"/>
<gene>
    <name evidence="8" type="ORF">C1645_825714</name>
</gene>
<evidence type="ECO:0000256" key="1">
    <source>
        <dbReference type="ARBA" id="ARBA00007824"/>
    </source>
</evidence>
<dbReference type="EC" id="3.1.1.4" evidence="2"/>
<keyword evidence="5" id="KW-0443">Lipid metabolism</keyword>
<dbReference type="AlphaFoldDB" id="A0A397SYC5"/>